<dbReference type="InterPro" id="IPR024384">
    <property type="entry name" value="DUF2742"/>
</dbReference>
<organism evidence="1 2">
    <name type="scientific">Saccharothrix saharensis</name>
    <dbReference type="NCBI Taxonomy" id="571190"/>
    <lineage>
        <taxon>Bacteria</taxon>
        <taxon>Bacillati</taxon>
        <taxon>Actinomycetota</taxon>
        <taxon>Actinomycetes</taxon>
        <taxon>Pseudonocardiales</taxon>
        <taxon>Pseudonocardiaceae</taxon>
        <taxon>Saccharothrix</taxon>
    </lineage>
</organism>
<dbReference type="Proteomes" id="UP000316628">
    <property type="component" value="Unassembled WGS sequence"/>
</dbReference>
<dbReference type="OrthoDB" id="4374214at2"/>
<evidence type="ECO:0000313" key="1">
    <source>
        <dbReference type="EMBL" id="TQM82439.1"/>
    </source>
</evidence>
<comment type="caution">
    <text evidence="1">The sequence shown here is derived from an EMBL/GenBank/DDBJ whole genome shotgun (WGS) entry which is preliminary data.</text>
</comment>
<accession>A0A543JHY9</accession>
<dbReference type="Pfam" id="PF10888">
    <property type="entry name" value="DUF2742"/>
    <property type="match status" value="1"/>
</dbReference>
<gene>
    <name evidence="1" type="ORF">FHX81_4844</name>
</gene>
<sequence length="194" mass="21131">MSNVSPARARRPFCDPDAVRPWNRAPRFDLDAVRRWAEPLLRRAYAAAPRRPLTGPHSLIPLAGSPEWIALADTDPRKPAAVVLAALARLEESTAHAIAQRVAADWADAQVGHRERARAVATAPDQLPHIVGHQPFCLSAKRKLVSDLPCGHPACTTLVRFVHPLADELAARLPDTSWVRCVRHDGTTSLAVAA</sequence>
<dbReference type="AlphaFoldDB" id="A0A543JHY9"/>
<dbReference type="EMBL" id="VFPP01000001">
    <property type="protein sequence ID" value="TQM82439.1"/>
    <property type="molecule type" value="Genomic_DNA"/>
</dbReference>
<protein>
    <submittedName>
        <fullName evidence="1">Uncharacterized protein DUF2742</fullName>
    </submittedName>
</protein>
<keyword evidence="2" id="KW-1185">Reference proteome</keyword>
<reference evidence="1 2" key="1">
    <citation type="submission" date="2019-06" db="EMBL/GenBank/DDBJ databases">
        <title>Sequencing the genomes of 1000 actinobacteria strains.</title>
        <authorList>
            <person name="Klenk H.-P."/>
        </authorList>
    </citation>
    <scope>NUCLEOTIDE SEQUENCE [LARGE SCALE GENOMIC DNA]</scope>
    <source>
        <strain evidence="1 2">DSM 45456</strain>
    </source>
</reference>
<evidence type="ECO:0000313" key="2">
    <source>
        <dbReference type="Proteomes" id="UP000316628"/>
    </source>
</evidence>
<name>A0A543JHY9_9PSEU</name>
<proteinExistence type="predicted"/>